<dbReference type="GO" id="GO:0005886">
    <property type="term" value="C:plasma membrane"/>
    <property type="evidence" value="ECO:0007669"/>
    <property type="project" value="UniProtKB-SubCell"/>
</dbReference>
<feature type="domain" description="ABC transporter" evidence="10">
    <location>
        <begin position="46"/>
        <end position="282"/>
    </location>
</feature>
<dbReference type="InterPro" id="IPR017871">
    <property type="entry name" value="ABC_transporter-like_CS"/>
</dbReference>
<feature type="region of interest" description="Disordered" evidence="9">
    <location>
        <begin position="1"/>
        <end position="51"/>
    </location>
</feature>
<dbReference type="PROSITE" id="PS00211">
    <property type="entry name" value="ABC_TRANSPORTER_1"/>
    <property type="match status" value="1"/>
</dbReference>
<dbReference type="SUPFAM" id="SSF52540">
    <property type="entry name" value="P-loop containing nucleoside triphosphate hydrolases"/>
    <property type="match status" value="2"/>
</dbReference>
<evidence type="ECO:0000313" key="11">
    <source>
        <dbReference type="EMBL" id="SDQ33519.1"/>
    </source>
</evidence>
<dbReference type="InterPro" id="IPR050107">
    <property type="entry name" value="ABC_carbohydrate_import_ATPase"/>
</dbReference>
<comment type="subcellular location">
    <subcellularLocation>
        <location evidence="1">Cell membrane</location>
        <topology evidence="1">Peripheral membrane protein</topology>
    </subcellularLocation>
</comment>
<sequence>MGAFDGPSGGRSTTTPQPEPDERRPSAPPDEKPGRRDPATGREPVLEAKDVSKRFPGVQALDGVSLAVYPGEVHALVGENGAGKSTLIKVFTGVHRPDGGELRYRGRPVAFATPLDAQRSGISTIYQEVNLVPMMSVSRNLLLGREPRNRLGIIDVARMDAEAERILAEYGVRTDVRRPLHTLGVGAQQMVALARAVSIDAKVVIMDEPTSSLEPREVETLFSVIRKLRDTGIAVIYVSHRMEELYRICDRVTVLRDGKLAHTGPLAELERLQLIALMLGRDAAEIGREGLTRFSRDRHVAADAEPVVEARRLRKKHVLRDVSVSVRPGEVVGLGGLLGAGRTETAKAIAGALPIDSGRVLVAGEPLRSGSTASAIRAGVSMLPEDRKAEGIIPTLSVRENIALAALPSLARSGVVSEARIDRIVDTFMRRLRIKAASPHQKVSELSGGNQQKVLLARWLALQPKVLLLDEPTRGIDVGAKAEVQGLIEELAGNGLGVLLISSDLEELVEGSDRIVVLRDGAVVGELTGDEVTEERIMASIAEHSREGD</sequence>
<evidence type="ECO:0000256" key="8">
    <source>
        <dbReference type="ARBA" id="ARBA00023136"/>
    </source>
</evidence>
<keyword evidence="2" id="KW-0813">Transport</keyword>
<dbReference type="EMBL" id="FNKK01000002">
    <property type="protein sequence ID" value="SDQ33519.1"/>
    <property type="molecule type" value="Genomic_DNA"/>
</dbReference>
<dbReference type="SMART" id="SM00382">
    <property type="entry name" value="AAA"/>
    <property type="match status" value="2"/>
</dbReference>
<dbReference type="GO" id="GO:0005524">
    <property type="term" value="F:ATP binding"/>
    <property type="evidence" value="ECO:0007669"/>
    <property type="project" value="UniProtKB-KW"/>
</dbReference>
<dbReference type="Pfam" id="PF00005">
    <property type="entry name" value="ABC_tran"/>
    <property type="match status" value="2"/>
</dbReference>
<organism evidence="11 12">
    <name type="scientific">Thermostaphylospora chromogena</name>
    <dbReference type="NCBI Taxonomy" id="35622"/>
    <lineage>
        <taxon>Bacteria</taxon>
        <taxon>Bacillati</taxon>
        <taxon>Actinomycetota</taxon>
        <taxon>Actinomycetes</taxon>
        <taxon>Streptosporangiales</taxon>
        <taxon>Thermomonosporaceae</taxon>
        <taxon>Thermostaphylospora</taxon>
    </lineage>
</organism>
<evidence type="ECO:0000256" key="6">
    <source>
        <dbReference type="ARBA" id="ARBA00022840"/>
    </source>
</evidence>
<feature type="compositionally biased region" description="Basic and acidic residues" evidence="9">
    <location>
        <begin position="20"/>
        <end position="51"/>
    </location>
</feature>
<dbReference type="FunFam" id="3.40.50.300:FF:000127">
    <property type="entry name" value="Ribose import ATP-binding protein RbsA"/>
    <property type="match status" value="1"/>
</dbReference>
<dbReference type="CDD" id="cd03216">
    <property type="entry name" value="ABC_Carb_Monos_I"/>
    <property type="match status" value="1"/>
</dbReference>
<name>A0A1H1A1J1_9ACTN</name>
<dbReference type="PANTHER" id="PTHR43790:SF9">
    <property type="entry name" value="GALACTOFURANOSE TRANSPORTER ATP-BINDING PROTEIN YTFR"/>
    <property type="match status" value="1"/>
</dbReference>
<dbReference type="Proteomes" id="UP000217103">
    <property type="component" value="Unassembled WGS sequence"/>
</dbReference>
<dbReference type="InterPro" id="IPR003439">
    <property type="entry name" value="ABC_transporter-like_ATP-bd"/>
</dbReference>
<evidence type="ECO:0000256" key="4">
    <source>
        <dbReference type="ARBA" id="ARBA00022737"/>
    </source>
</evidence>
<dbReference type="GO" id="GO:0016887">
    <property type="term" value="F:ATP hydrolysis activity"/>
    <property type="evidence" value="ECO:0007669"/>
    <property type="project" value="InterPro"/>
</dbReference>
<reference evidence="11 12" key="1">
    <citation type="submission" date="2016-10" db="EMBL/GenBank/DDBJ databases">
        <authorList>
            <person name="de Groot N.N."/>
        </authorList>
    </citation>
    <scope>NUCLEOTIDE SEQUENCE [LARGE SCALE GENOMIC DNA]</scope>
    <source>
        <strain evidence="11 12">DSM 43794</strain>
    </source>
</reference>
<evidence type="ECO:0000313" key="12">
    <source>
        <dbReference type="Proteomes" id="UP000217103"/>
    </source>
</evidence>
<evidence type="ECO:0000256" key="2">
    <source>
        <dbReference type="ARBA" id="ARBA00022448"/>
    </source>
</evidence>
<gene>
    <name evidence="11" type="ORF">SAMN04489764_0266</name>
</gene>
<keyword evidence="5" id="KW-0547">Nucleotide-binding</keyword>
<keyword evidence="3" id="KW-1003">Cell membrane</keyword>
<evidence type="ECO:0000259" key="10">
    <source>
        <dbReference type="PROSITE" id="PS50893"/>
    </source>
</evidence>
<evidence type="ECO:0000256" key="9">
    <source>
        <dbReference type="SAM" id="MobiDB-lite"/>
    </source>
</evidence>
<dbReference type="Gene3D" id="3.40.50.300">
    <property type="entry name" value="P-loop containing nucleotide triphosphate hydrolases"/>
    <property type="match status" value="2"/>
</dbReference>
<dbReference type="InterPro" id="IPR027417">
    <property type="entry name" value="P-loop_NTPase"/>
</dbReference>
<dbReference type="RefSeq" id="WP_242659003.1">
    <property type="nucleotide sequence ID" value="NZ_FNKK01000002.1"/>
</dbReference>
<protein>
    <submittedName>
        <fullName evidence="11">Monosaccharide ABC transporter ATP-binding protein, CUT2 family</fullName>
    </submittedName>
</protein>
<evidence type="ECO:0000256" key="1">
    <source>
        <dbReference type="ARBA" id="ARBA00004202"/>
    </source>
</evidence>
<keyword evidence="7" id="KW-1278">Translocase</keyword>
<keyword evidence="12" id="KW-1185">Reference proteome</keyword>
<dbReference type="InterPro" id="IPR003593">
    <property type="entry name" value="AAA+_ATPase"/>
</dbReference>
<keyword evidence="4" id="KW-0677">Repeat</keyword>
<accession>A0A1H1A1J1</accession>
<keyword evidence="8" id="KW-0472">Membrane</keyword>
<evidence type="ECO:0000256" key="7">
    <source>
        <dbReference type="ARBA" id="ARBA00022967"/>
    </source>
</evidence>
<dbReference type="PROSITE" id="PS50893">
    <property type="entry name" value="ABC_TRANSPORTER_2"/>
    <property type="match status" value="2"/>
</dbReference>
<proteinExistence type="predicted"/>
<dbReference type="AlphaFoldDB" id="A0A1H1A1J1"/>
<dbReference type="STRING" id="35622.SAMN04489764_0266"/>
<feature type="domain" description="ABC transporter" evidence="10">
    <location>
        <begin position="302"/>
        <end position="545"/>
    </location>
</feature>
<dbReference type="CDD" id="cd03215">
    <property type="entry name" value="ABC_Carb_Monos_II"/>
    <property type="match status" value="1"/>
</dbReference>
<dbReference type="PANTHER" id="PTHR43790">
    <property type="entry name" value="CARBOHYDRATE TRANSPORT ATP-BINDING PROTEIN MG119-RELATED"/>
    <property type="match status" value="1"/>
</dbReference>
<evidence type="ECO:0000256" key="5">
    <source>
        <dbReference type="ARBA" id="ARBA00022741"/>
    </source>
</evidence>
<keyword evidence="6 11" id="KW-0067">ATP-binding</keyword>
<evidence type="ECO:0000256" key="3">
    <source>
        <dbReference type="ARBA" id="ARBA00022475"/>
    </source>
</evidence>